<organism evidence="2 3">
    <name type="scientific">Devosia subaequoris</name>
    <dbReference type="NCBI Taxonomy" id="395930"/>
    <lineage>
        <taxon>Bacteria</taxon>
        <taxon>Pseudomonadati</taxon>
        <taxon>Pseudomonadota</taxon>
        <taxon>Alphaproteobacteria</taxon>
        <taxon>Hyphomicrobiales</taxon>
        <taxon>Devosiaceae</taxon>
        <taxon>Devosia</taxon>
    </lineage>
</organism>
<keyword evidence="3" id="KW-1185">Reference proteome</keyword>
<dbReference type="Proteomes" id="UP000547011">
    <property type="component" value="Unassembled WGS sequence"/>
</dbReference>
<feature type="compositionally biased region" description="Basic and acidic residues" evidence="1">
    <location>
        <begin position="1"/>
        <end position="13"/>
    </location>
</feature>
<name>A0A7W6IKK2_9HYPH</name>
<feature type="compositionally biased region" description="Gly residues" evidence="1">
    <location>
        <begin position="21"/>
        <end position="30"/>
    </location>
</feature>
<evidence type="ECO:0000313" key="2">
    <source>
        <dbReference type="EMBL" id="MBB4051331.1"/>
    </source>
</evidence>
<evidence type="ECO:0000256" key="1">
    <source>
        <dbReference type="SAM" id="MobiDB-lite"/>
    </source>
</evidence>
<dbReference type="EMBL" id="JACIEW010000002">
    <property type="protein sequence ID" value="MBB4051331.1"/>
    <property type="molecule type" value="Genomic_DNA"/>
</dbReference>
<accession>A0A7W6IKK2</accession>
<evidence type="ECO:0000313" key="3">
    <source>
        <dbReference type="Proteomes" id="UP000547011"/>
    </source>
</evidence>
<feature type="region of interest" description="Disordered" evidence="1">
    <location>
        <begin position="1"/>
        <end position="30"/>
    </location>
</feature>
<gene>
    <name evidence="2" type="ORF">GGR20_000967</name>
</gene>
<protein>
    <submittedName>
        <fullName evidence="2">Uncharacterized protein</fullName>
    </submittedName>
</protein>
<proteinExistence type="predicted"/>
<reference evidence="2 3" key="1">
    <citation type="submission" date="2020-08" db="EMBL/GenBank/DDBJ databases">
        <title>Genomic Encyclopedia of Type Strains, Phase IV (KMG-IV): sequencing the most valuable type-strain genomes for metagenomic binning, comparative biology and taxonomic classification.</title>
        <authorList>
            <person name="Goeker M."/>
        </authorList>
    </citation>
    <scope>NUCLEOTIDE SEQUENCE [LARGE SCALE GENOMIC DNA]</scope>
    <source>
        <strain evidence="2 3">DSM 23447</strain>
    </source>
</reference>
<comment type="caution">
    <text evidence="2">The sequence shown here is derived from an EMBL/GenBank/DDBJ whole genome shotgun (WGS) entry which is preliminary data.</text>
</comment>
<dbReference type="AlphaFoldDB" id="A0A7W6IKK2"/>
<sequence>MEAAHERRNDNEGRGNFGSDNAGGQGGGRR</sequence>